<evidence type="ECO:0000313" key="2">
    <source>
        <dbReference type="Proteomes" id="UP000295711"/>
    </source>
</evidence>
<comment type="caution">
    <text evidence="1">The sequence shown here is derived from an EMBL/GenBank/DDBJ whole genome shotgun (WGS) entry which is preliminary data.</text>
</comment>
<dbReference type="InterPro" id="IPR026989">
    <property type="entry name" value="TnpV"/>
</dbReference>
<accession>A0A4V2SD62</accession>
<dbReference type="Pfam" id="PF14198">
    <property type="entry name" value="TnpV"/>
    <property type="match status" value="1"/>
</dbReference>
<evidence type="ECO:0000313" key="1">
    <source>
        <dbReference type="EMBL" id="TCO82129.1"/>
    </source>
</evidence>
<proteinExistence type="predicted"/>
<name>A0A4V2SD62_9FIRM</name>
<protein>
    <submittedName>
        <fullName evidence="1">Transposon-encoded protein TnpV</fullName>
    </submittedName>
</protein>
<reference evidence="1 2" key="1">
    <citation type="submission" date="2019-03" db="EMBL/GenBank/DDBJ databases">
        <title>Genomic Encyclopedia of Type Strains, Phase IV (KMG-IV): sequencing the most valuable type-strain genomes for metagenomic binning, comparative biology and taxonomic classification.</title>
        <authorList>
            <person name="Goeker M."/>
        </authorList>
    </citation>
    <scope>NUCLEOTIDE SEQUENCE [LARGE SCALE GENOMIC DNA]</scope>
    <source>
        <strain evidence="1 2">DSM 28559</strain>
    </source>
</reference>
<dbReference type="AlphaFoldDB" id="A0A4V2SD62"/>
<sequence length="125" mass="14755">MKERFIENNIEYILSEDGMYYPNLQLPEDNDIRPIGLYGALRKTYLREHHPVLYMNLLLSDTLTKHLADTNESAHERMDLIVKQMAKQQGVNEQLKSYDWLKWLQVMNNIQASAREIILSEIVYA</sequence>
<dbReference type="OrthoDB" id="9797564at2"/>
<dbReference type="EMBL" id="SLXA01000019">
    <property type="protein sequence ID" value="TCO82129.1"/>
    <property type="molecule type" value="Genomic_DNA"/>
</dbReference>
<organism evidence="1 2">
    <name type="scientific">Frisingicoccus caecimuris</name>
    <dbReference type="NCBI Taxonomy" id="1796636"/>
    <lineage>
        <taxon>Bacteria</taxon>
        <taxon>Bacillati</taxon>
        <taxon>Bacillota</taxon>
        <taxon>Clostridia</taxon>
        <taxon>Lachnospirales</taxon>
        <taxon>Lachnospiraceae</taxon>
        <taxon>Frisingicoccus</taxon>
    </lineage>
</organism>
<keyword evidence="2" id="KW-1185">Reference proteome</keyword>
<dbReference type="RefSeq" id="WP_132094085.1">
    <property type="nucleotide sequence ID" value="NZ_JANKAQ010000018.1"/>
</dbReference>
<gene>
    <name evidence="1" type="ORF">EV212_1191</name>
</gene>
<dbReference type="Proteomes" id="UP000295711">
    <property type="component" value="Unassembled WGS sequence"/>
</dbReference>